<reference evidence="3 4" key="1">
    <citation type="submission" date="2015-07" db="EMBL/GenBank/DDBJ databases">
        <title>The genome of Eufriesea mexicana.</title>
        <authorList>
            <person name="Pan H."/>
            <person name="Kapheim K."/>
        </authorList>
    </citation>
    <scope>NUCLEOTIDE SEQUENCE [LARGE SCALE GENOMIC DNA]</scope>
    <source>
        <strain evidence="3">0111107269</strain>
        <tissue evidence="3">Whole body</tissue>
    </source>
</reference>
<proteinExistence type="predicted"/>
<dbReference type="Proteomes" id="UP000250275">
    <property type="component" value="Unassembled WGS sequence"/>
</dbReference>
<feature type="domain" description="Casein kinase substrate phosphoprotein PP28" evidence="2">
    <location>
        <begin position="181"/>
        <end position="261"/>
    </location>
</feature>
<dbReference type="PANTHER" id="PTHR22055">
    <property type="entry name" value="28 KDA HEAT- AND ACID-STABLE PHOSPHOPROTEIN PDGF-ASSOCIATED PROTEIN"/>
    <property type="match status" value="1"/>
</dbReference>
<protein>
    <submittedName>
        <fullName evidence="3">28 kDa heat-and acid-stable phosphoprotein</fullName>
    </submittedName>
</protein>
<evidence type="ECO:0000259" key="2">
    <source>
        <dbReference type="Pfam" id="PF10252"/>
    </source>
</evidence>
<keyword evidence="4" id="KW-1185">Reference proteome</keyword>
<dbReference type="InterPro" id="IPR019380">
    <property type="entry name" value="Casein_kinase_sb_PP28"/>
</dbReference>
<dbReference type="OrthoDB" id="21120at2759"/>
<dbReference type="EMBL" id="KQ767621">
    <property type="protein sequence ID" value="OAD53370.1"/>
    <property type="molecule type" value="Genomic_DNA"/>
</dbReference>
<dbReference type="InterPro" id="IPR039876">
    <property type="entry name" value="HAP28"/>
</dbReference>
<evidence type="ECO:0000313" key="3">
    <source>
        <dbReference type="EMBL" id="OAD53370.1"/>
    </source>
</evidence>
<feature type="compositionally biased region" description="Basic and acidic residues" evidence="1">
    <location>
        <begin position="122"/>
        <end position="133"/>
    </location>
</feature>
<name>A0A310SIG8_9HYME</name>
<feature type="compositionally biased region" description="Acidic residues" evidence="1">
    <location>
        <begin position="160"/>
        <end position="172"/>
    </location>
</feature>
<organism evidence="3 4">
    <name type="scientific">Eufriesea mexicana</name>
    <dbReference type="NCBI Taxonomy" id="516756"/>
    <lineage>
        <taxon>Eukaryota</taxon>
        <taxon>Metazoa</taxon>
        <taxon>Ecdysozoa</taxon>
        <taxon>Arthropoda</taxon>
        <taxon>Hexapoda</taxon>
        <taxon>Insecta</taxon>
        <taxon>Pterygota</taxon>
        <taxon>Neoptera</taxon>
        <taxon>Endopterygota</taxon>
        <taxon>Hymenoptera</taxon>
        <taxon>Apocrita</taxon>
        <taxon>Aculeata</taxon>
        <taxon>Apoidea</taxon>
        <taxon>Anthophila</taxon>
        <taxon>Apidae</taxon>
        <taxon>Eufriesea</taxon>
    </lineage>
</organism>
<dbReference type="AlphaFoldDB" id="A0A310SIG8"/>
<dbReference type="Pfam" id="PF10252">
    <property type="entry name" value="PP28"/>
    <property type="match status" value="1"/>
</dbReference>
<sequence>MKYSIRFLAFLRRLKGKENRYSFIRHDKRNFDCCPKLSHRCTTLPKIHSHAIQTVRPFDQINNGPRSTDIQTLDTTDKNIFTTSSLKPYPKPRALIATIDYGRTETRYIDFDTLLANDARPIELSKNKGKESSTSDEDEPKAQGDSMKNKIKNSSSGTDTDSESESESETEGVENLIQVENPNRVQKKAKKLSQLNQSLDSAKPDLSRKEREQLEKQRAYANYQKLHAAGKTDEARADLARLAIVKQQREEAAKKREAEKKQKELALQRKTELRQKALGKKS</sequence>
<gene>
    <name evidence="3" type="ORF">WN48_10248</name>
</gene>
<feature type="region of interest" description="Disordered" evidence="1">
    <location>
        <begin position="122"/>
        <end position="215"/>
    </location>
</feature>
<feature type="compositionally biased region" description="Basic and acidic residues" evidence="1">
    <location>
        <begin position="202"/>
        <end position="215"/>
    </location>
</feature>
<evidence type="ECO:0000256" key="1">
    <source>
        <dbReference type="SAM" id="MobiDB-lite"/>
    </source>
</evidence>
<accession>A0A310SIG8</accession>
<feature type="region of interest" description="Disordered" evidence="1">
    <location>
        <begin position="250"/>
        <end position="282"/>
    </location>
</feature>
<feature type="compositionally biased region" description="Basic and acidic residues" evidence="1">
    <location>
        <begin position="250"/>
        <end position="275"/>
    </location>
</feature>
<evidence type="ECO:0000313" key="4">
    <source>
        <dbReference type="Proteomes" id="UP000250275"/>
    </source>
</evidence>